<dbReference type="OrthoDB" id="510723at2"/>
<protein>
    <submittedName>
        <fullName evidence="1">Uncharacterized protein</fullName>
    </submittedName>
</protein>
<dbReference type="Proteomes" id="UP000218287">
    <property type="component" value="Chromosome"/>
</dbReference>
<dbReference type="EMBL" id="AP018174">
    <property type="protein sequence ID" value="BAY19408.1"/>
    <property type="molecule type" value="Genomic_DNA"/>
</dbReference>
<proteinExistence type="predicted"/>
<dbReference type="AlphaFoldDB" id="A0A1Z4GPX4"/>
<evidence type="ECO:0000313" key="2">
    <source>
        <dbReference type="Proteomes" id="UP000218287"/>
    </source>
</evidence>
<organism evidence="1 2">
    <name type="scientific">Anabaenopsis circularis NIES-21</name>
    <dbReference type="NCBI Taxonomy" id="1085406"/>
    <lineage>
        <taxon>Bacteria</taxon>
        <taxon>Bacillati</taxon>
        <taxon>Cyanobacteriota</taxon>
        <taxon>Cyanophyceae</taxon>
        <taxon>Nostocales</taxon>
        <taxon>Nodulariaceae</taxon>
        <taxon>Anabaenopsis</taxon>
    </lineage>
</organism>
<keyword evidence="2" id="KW-1185">Reference proteome</keyword>
<gene>
    <name evidence="1" type="ORF">NIES21_52700</name>
</gene>
<name>A0A1Z4GPX4_9CYAN</name>
<evidence type="ECO:0000313" key="1">
    <source>
        <dbReference type="EMBL" id="BAY19408.1"/>
    </source>
</evidence>
<reference evidence="1 2" key="1">
    <citation type="submission" date="2017-06" db="EMBL/GenBank/DDBJ databases">
        <title>Genome sequencing of cyanobaciteial culture collection at National Institute for Environmental Studies (NIES).</title>
        <authorList>
            <person name="Hirose Y."/>
            <person name="Shimura Y."/>
            <person name="Fujisawa T."/>
            <person name="Nakamura Y."/>
            <person name="Kawachi M."/>
        </authorList>
    </citation>
    <scope>NUCLEOTIDE SEQUENCE [LARGE SCALE GENOMIC DNA]</scope>
    <source>
        <strain evidence="1 2">NIES-21</strain>
    </source>
</reference>
<accession>A0A1Z4GPX4</accession>
<sequence>MLSGKWKFLRILLLSIIVTAAISVYITQPQNPVTVFHTENPVKPQFSVMQHTENLVVDPERINYKSIPLESLNTARQGSDPETLALNAIEDVGSEKGIDKIEVIYPQHNQALVTITHIPQNSNSVNAIKYRVEMNTFGRSLLVSSPPVWEIIWAGSQVQCKPGSRHSKQLNQSKNLKCEG</sequence>